<evidence type="ECO:0000313" key="7">
    <source>
        <dbReference type="EMBL" id="KNC87868.1"/>
    </source>
</evidence>
<keyword evidence="2" id="KW-0547">Nucleotide-binding</keyword>
<dbReference type="InterPro" id="IPR006204">
    <property type="entry name" value="GHMP_kinase_N_dom"/>
</dbReference>
<dbReference type="PANTHER" id="PTHR10457:SF7">
    <property type="entry name" value="GALACTOKINASE-RELATED"/>
    <property type="match status" value="1"/>
</dbReference>
<dbReference type="GO" id="GO:0005524">
    <property type="term" value="F:ATP binding"/>
    <property type="evidence" value="ECO:0007669"/>
    <property type="project" value="UniProtKB-KW"/>
</dbReference>
<comment type="similarity">
    <text evidence="1">Belongs to the GHMP kinase family. GalK subfamily.</text>
</comment>
<dbReference type="GO" id="GO:0004335">
    <property type="term" value="F:galactokinase activity"/>
    <property type="evidence" value="ECO:0007669"/>
    <property type="project" value="InterPro"/>
</dbReference>
<feature type="domain" description="GHMP kinase N-terminal" evidence="4">
    <location>
        <begin position="127"/>
        <end position="177"/>
    </location>
</feature>
<dbReference type="Gene3D" id="3.30.230.10">
    <property type="match status" value="1"/>
</dbReference>
<dbReference type="eggNOG" id="ENOG502S5NM">
    <property type="taxonomic scope" value="Eukaryota"/>
</dbReference>
<name>A0A0L0GHP3_9EUKA</name>
<dbReference type="InterPro" id="IPR020568">
    <property type="entry name" value="Ribosomal_Su5_D2-typ_SF"/>
</dbReference>
<dbReference type="PRINTS" id="PR00959">
    <property type="entry name" value="MEVGALKINASE"/>
</dbReference>
<evidence type="ECO:0000259" key="4">
    <source>
        <dbReference type="Pfam" id="PF00288"/>
    </source>
</evidence>
<dbReference type="OrthoDB" id="187738at2759"/>
<protein>
    <recommendedName>
        <fullName evidence="9">Galactokinase</fullName>
    </recommendedName>
</protein>
<dbReference type="EMBL" id="KQ241597">
    <property type="protein sequence ID" value="KNC87868.1"/>
    <property type="molecule type" value="Genomic_DNA"/>
</dbReference>
<dbReference type="InterPro" id="IPR019539">
    <property type="entry name" value="GalKase_N"/>
</dbReference>
<evidence type="ECO:0000259" key="5">
    <source>
        <dbReference type="Pfam" id="PF08544"/>
    </source>
</evidence>
<evidence type="ECO:0000256" key="1">
    <source>
        <dbReference type="ARBA" id="ARBA00006566"/>
    </source>
</evidence>
<evidence type="ECO:0000256" key="3">
    <source>
        <dbReference type="ARBA" id="ARBA00022840"/>
    </source>
</evidence>
<dbReference type="InterPro" id="IPR000705">
    <property type="entry name" value="Galactokinase"/>
</dbReference>
<dbReference type="GO" id="GO:0006012">
    <property type="term" value="P:galactose metabolic process"/>
    <property type="evidence" value="ECO:0007669"/>
    <property type="project" value="InterPro"/>
</dbReference>
<dbReference type="InterPro" id="IPR036554">
    <property type="entry name" value="GHMP_kinase_C_sf"/>
</dbReference>
<dbReference type="PANTHER" id="PTHR10457">
    <property type="entry name" value="MEVALONATE KINASE/GALACTOKINASE"/>
    <property type="match status" value="1"/>
</dbReference>
<gene>
    <name evidence="7" type="ORF">SARC_00002</name>
</gene>
<dbReference type="GeneID" id="25900506"/>
<dbReference type="STRING" id="667725.A0A0L0GHP3"/>
<reference evidence="7 8" key="1">
    <citation type="submission" date="2011-02" db="EMBL/GenBank/DDBJ databases">
        <title>The Genome Sequence of Sphaeroforma arctica JP610.</title>
        <authorList>
            <consortium name="The Broad Institute Genome Sequencing Platform"/>
            <person name="Russ C."/>
            <person name="Cuomo C."/>
            <person name="Young S.K."/>
            <person name="Zeng Q."/>
            <person name="Gargeya S."/>
            <person name="Alvarado L."/>
            <person name="Berlin A."/>
            <person name="Chapman S.B."/>
            <person name="Chen Z."/>
            <person name="Freedman E."/>
            <person name="Gellesch M."/>
            <person name="Goldberg J."/>
            <person name="Griggs A."/>
            <person name="Gujja S."/>
            <person name="Heilman E."/>
            <person name="Heiman D."/>
            <person name="Howarth C."/>
            <person name="Mehta T."/>
            <person name="Neiman D."/>
            <person name="Pearson M."/>
            <person name="Roberts A."/>
            <person name="Saif S."/>
            <person name="Shea T."/>
            <person name="Shenoy N."/>
            <person name="Sisk P."/>
            <person name="Stolte C."/>
            <person name="Sykes S."/>
            <person name="White J."/>
            <person name="Yandava C."/>
            <person name="Burger G."/>
            <person name="Gray M.W."/>
            <person name="Holland P.W.H."/>
            <person name="King N."/>
            <person name="Lang F.B.F."/>
            <person name="Roger A.J."/>
            <person name="Ruiz-Trillo I."/>
            <person name="Haas B."/>
            <person name="Nusbaum C."/>
            <person name="Birren B."/>
        </authorList>
    </citation>
    <scope>NUCLEOTIDE SEQUENCE [LARGE SCALE GENOMIC DNA]</scope>
    <source>
        <strain evidence="7 8">JP610</strain>
    </source>
</reference>
<dbReference type="Gene3D" id="3.30.70.890">
    <property type="entry name" value="GHMP kinase, C-terminal domain"/>
    <property type="match status" value="1"/>
</dbReference>
<evidence type="ECO:0000259" key="6">
    <source>
        <dbReference type="Pfam" id="PF10509"/>
    </source>
</evidence>
<organism evidence="7 8">
    <name type="scientific">Sphaeroforma arctica JP610</name>
    <dbReference type="NCBI Taxonomy" id="667725"/>
    <lineage>
        <taxon>Eukaryota</taxon>
        <taxon>Ichthyosporea</taxon>
        <taxon>Ichthyophonida</taxon>
        <taxon>Sphaeroforma</taxon>
    </lineage>
</organism>
<evidence type="ECO:0008006" key="9">
    <source>
        <dbReference type="Google" id="ProtNLM"/>
    </source>
</evidence>
<keyword evidence="8" id="KW-1185">Reference proteome</keyword>
<evidence type="ECO:0000256" key="2">
    <source>
        <dbReference type="ARBA" id="ARBA00022741"/>
    </source>
</evidence>
<dbReference type="InterPro" id="IPR013750">
    <property type="entry name" value="GHMP_kinase_C_dom"/>
</dbReference>
<feature type="domain" description="GHMP kinase C-terminal" evidence="5">
    <location>
        <begin position="368"/>
        <end position="448"/>
    </location>
</feature>
<dbReference type="Pfam" id="PF08544">
    <property type="entry name" value="GHMP_kinases_C"/>
    <property type="match status" value="1"/>
</dbReference>
<feature type="domain" description="Galactokinase N-terminal" evidence="6">
    <location>
        <begin position="56"/>
        <end position="87"/>
    </location>
</feature>
<accession>A0A0L0GHP3</accession>
<proteinExistence type="inferred from homology"/>
<dbReference type="SUPFAM" id="SSF55060">
    <property type="entry name" value="GHMP Kinase, C-terminal domain"/>
    <property type="match status" value="1"/>
</dbReference>
<dbReference type="AlphaFoldDB" id="A0A0L0GHP3"/>
<dbReference type="GO" id="GO:0005829">
    <property type="term" value="C:cytosol"/>
    <property type="evidence" value="ECO:0007669"/>
    <property type="project" value="TreeGrafter"/>
</dbReference>
<dbReference type="PIRSF" id="PIRSF000530">
    <property type="entry name" value="Galactokinase"/>
    <property type="match status" value="1"/>
</dbReference>
<dbReference type="InterPro" id="IPR006206">
    <property type="entry name" value="Mevalonate/galactokinase"/>
</dbReference>
<keyword evidence="3" id="KW-0067">ATP-binding</keyword>
<dbReference type="Pfam" id="PF00288">
    <property type="entry name" value="GHMP_kinases_N"/>
    <property type="match status" value="1"/>
</dbReference>
<dbReference type="RefSeq" id="XP_014161769.1">
    <property type="nucleotide sequence ID" value="XM_014306294.1"/>
</dbReference>
<dbReference type="PRINTS" id="PR00473">
    <property type="entry name" value="GALCTOKINASE"/>
</dbReference>
<dbReference type="Proteomes" id="UP000054560">
    <property type="component" value="Unassembled WGS sequence"/>
</dbReference>
<dbReference type="InterPro" id="IPR014721">
    <property type="entry name" value="Ribsml_uS5_D2-typ_fold_subgr"/>
</dbReference>
<sequence>MPTSLKNVLTSITEQLVKGGMTSGAAQDKAPLFKKAATLLQEDGASEDCEVNAYWVPGRIEVVGKHTDYCGGRSLLAAVSKGFAVVTRDRDDDIVKIITTFASGEKKVAEVRMHRDLDPAEGESWVNYPATTVRRMVRNFGINKGIEIAIGCDLPEASGMSTSSAVICYMFMTLSARNNIEENETFKKHLPTTEELYSYLGFIENGQNCNELAGDKGVGTFGGSEDHTGIMSGQAMKLNMFSYCPTAHEGAFSFPEEVTFVICVSGCIAEKTGAKMGDYNNAAFLARDGAKAWSKATGKSAANYKEVIVHTKEGGSTGVKESILDQIAKFDDGKHYPEDADRKYPAGALTRRFDQFYEENEVIVPGVAKAFAEADYTRLAELTDKSQQLTDTGLMNLVPETRALPKLARENGALASSAFGAGFGGSVWALVKKSEEEKFTKAWADAYYQEFPEVKGRATFFDMVPGPGAFSLF</sequence>
<evidence type="ECO:0000313" key="8">
    <source>
        <dbReference type="Proteomes" id="UP000054560"/>
    </source>
</evidence>
<dbReference type="Pfam" id="PF10509">
    <property type="entry name" value="GalKase_gal_bdg"/>
    <property type="match status" value="1"/>
</dbReference>
<dbReference type="SUPFAM" id="SSF54211">
    <property type="entry name" value="Ribosomal protein S5 domain 2-like"/>
    <property type="match status" value="1"/>
</dbReference>